<accession>A0A388KKQ3</accession>
<dbReference type="EMBL" id="BFEA01000134">
    <property type="protein sequence ID" value="GBG70625.1"/>
    <property type="molecule type" value="Genomic_DNA"/>
</dbReference>
<feature type="compositionally biased region" description="Acidic residues" evidence="1">
    <location>
        <begin position="96"/>
        <end position="118"/>
    </location>
</feature>
<sequence length="169" mass="19229">MLGFLFGSVEAGHRQLIVGELLILLMQLLHDLPIDIISHCDESPAPHILSRSLMSYLQWSACLGGNWDNRNYPSHGDNLNPAEIIDILFFYRGETTSEEEEDEEEEDKSEDTPEEDEYYSEHSEHESGAISEEEEEEEAEGASEGEEAGQAEMQREDPEETERRRAEIA</sequence>
<reference evidence="2 3" key="1">
    <citation type="journal article" date="2018" name="Cell">
        <title>The Chara Genome: Secondary Complexity and Implications for Plant Terrestrialization.</title>
        <authorList>
            <person name="Nishiyama T."/>
            <person name="Sakayama H."/>
            <person name="Vries J.D."/>
            <person name="Buschmann H."/>
            <person name="Saint-Marcoux D."/>
            <person name="Ullrich K.K."/>
            <person name="Haas F.B."/>
            <person name="Vanderstraeten L."/>
            <person name="Becker D."/>
            <person name="Lang D."/>
            <person name="Vosolsobe S."/>
            <person name="Rombauts S."/>
            <person name="Wilhelmsson P.K.I."/>
            <person name="Janitza P."/>
            <person name="Kern R."/>
            <person name="Heyl A."/>
            <person name="Rumpler F."/>
            <person name="Villalobos L.I.A.C."/>
            <person name="Clay J.M."/>
            <person name="Skokan R."/>
            <person name="Toyoda A."/>
            <person name="Suzuki Y."/>
            <person name="Kagoshima H."/>
            <person name="Schijlen E."/>
            <person name="Tajeshwar N."/>
            <person name="Catarino B."/>
            <person name="Hetherington A.J."/>
            <person name="Saltykova A."/>
            <person name="Bonnot C."/>
            <person name="Breuninger H."/>
            <person name="Symeonidi A."/>
            <person name="Radhakrishnan G.V."/>
            <person name="Van Nieuwerburgh F."/>
            <person name="Deforce D."/>
            <person name="Chang C."/>
            <person name="Karol K.G."/>
            <person name="Hedrich R."/>
            <person name="Ulvskov P."/>
            <person name="Glockner G."/>
            <person name="Delwiche C.F."/>
            <person name="Petrasek J."/>
            <person name="Van de Peer Y."/>
            <person name="Friml J."/>
            <person name="Beilby M."/>
            <person name="Dolan L."/>
            <person name="Kohara Y."/>
            <person name="Sugano S."/>
            <person name="Fujiyama A."/>
            <person name="Delaux P.-M."/>
            <person name="Quint M."/>
            <person name="TheiBen G."/>
            <person name="Hagemann M."/>
            <person name="Harholt J."/>
            <person name="Dunand C."/>
            <person name="Zachgo S."/>
            <person name="Langdale J."/>
            <person name="Maumus F."/>
            <person name="Straeten D.V.D."/>
            <person name="Gould S.B."/>
            <person name="Rensing S.A."/>
        </authorList>
    </citation>
    <scope>NUCLEOTIDE SEQUENCE [LARGE SCALE GENOMIC DNA]</scope>
    <source>
        <strain evidence="2 3">S276</strain>
    </source>
</reference>
<protein>
    <submittedName>
        <fullName evidence="2">Uncharacterized protein</fullName>
    </submittedName>
</protein>
<organism evidence="2 3">
    <name type="scientific">Chara braunii</name>
    <name type="common">Braun's stonewort</name>
    <dbReference type="NCBI Taxonomy" id="69332"/>
    <lineage>
        <taxon>Eukaryota</taxon>
        <taxon>Viridiplantae</taxon>
        <taxon>Streptophyta</taxon>
        <taxon>Charophyceae</taxon>
        <taxon>Charales</taxon>
        <taxon>Characeae</taxon>
        <taxon>Chara</taxon>
    </lineage>
</organism>
<feature type="region of interest" description="Disordered" evidence="1">
    <location>
        <begin position="90"/>
        <end position="169"/>
    </location>
</feature>
<keyword evidence="3" id="KW-1185">Reference proteome</keyword>
<evidence type="ECO:0000313" key="3">
    <source>
        <dbReference type="Proteomes" id="UP000265515"/>
    </source>
</evidence>
<gene>
    <name evidence="2" type="ORF">CBR_g7927</name>
</gene>
<dbReference type="AlphaFoldDB" id="A0A388KKQ3"/>
<evidence type="ECO:0000313" key="2">
    <source>
        <dbReference type="EMBL" id="GBG70625.1"/>
    </source>
</evidence>
<name>A0A388KKQ3_CHABU</name>
<evidence type="ECO:0000256" key="1">
    <source>
        <dbReference type="SAM" id="MobiDB-lite"/>
    </source>
</evidence>
<proteinExistence type="predicted"/>
<dbReference type="Gramene" id="GBG70625">
    <property type="protein sequence ID" value="GBG70625"/>
    <property type="gene ID" value="CBR_g7927"/>
</dbReference>
<feature type="compositionally biased region" description="Acidic residues" evidence="1">
    <location>
        <begin position="131"/>
        <end position="149"/>
    </location>
</feature>
<dbReference type="Proteomes" id="UP000265515">
    <property type="component" value="Unassembled WGS sequence"/>
</dbReference>
<comment type="caution">
    <text evidence="2">The sequence shown here is derived from an EMBL/GenBank/DDBJ whole genome shotgun (WGS) entry which is preliminary data.</text>
</comment>
<feature type="compositionally biased region" description="Basic and acidic residues" evidence="1">
    <location>
        <begin position="153"/>
        <end position="169"/>
    </location>
</feature>